<name>A0A1U7LVR6_NEOID</name>
<protein>
    <submittedName>
        <fullName evidence="1">MICOS complex subunit mic19</fullName>
    </submittedName>
</protein>
<evidence type="ECO:0000313" key="1">
    <source>
        <dbReference type="EMBL" id="OLL26770.1"/>
    </source>
</evidence>
<evidence type="ECO:0000313" key="2">
    <source>
        <dbReference type="Proteomes" id="UP000186594"/>
    </source>
</evidence>
<dbReference type="InterPro" id="IPR012471">
    <property type="entry name" value="DUF1690"/>
</dbReference>
<dbReference type="EMBL" id="LXFE01000148">
    <property type="protein sequence ID" value="OLL26770.1"/>
    <property type="molecule type" value="Genomic_DNA"/>
</dbReference>
<dbReference type="Pfam" id="PF07956">
    <property type="entry name" value="DUF1690"/>
    <property type="match status" value="1"/>
</dbReference>
<dbReference type="OrthoDB" id="5544375at2759"/>
<dbReference type="Proteomes" id="UP000186594">
    <property type="component" value="Unassembled WGS sequence"/>
</dbReference>
<comment type="caution">
    <text evidence="1">The sequence shown here is derived from an EMBL/GenBank/DDBJ whole genome shotgun (WGS) entry which is preliminary data.</text>
</comment>
<gene>
    <name evidence="1" type="ORF">NEOLI_001738</name>
</gene>
<proteinExistence type="predicted"/>
<organism evidence="1 2">
    <name type="scientific">Neolecta irregularis (strain DAH-3)</name>
    <dbReference type="NCBI Taxonomy" id="1198029"/>
    <lineage>
        <taxon>Eukaryota</taxon>
        <taxon>Fungi</taxon>
        <taxon>Dikarya</taxon>
        <taxon>Ascomycota</taxon>
        <taxon>Taphrinomycotina</taxon>
        <taxon>Neolectales</taxon>
        <taxon>Neolectaceae</taxon>
        <taxon>Neolecta</taxon>
    </lineage>
</organism>
<accession>A0A1U7LVR6</accession>
<reference evidence="1 2" key="1">
    <citation type="submission" date="2016-04" db="EMBL/GenBank/DDBJ databases">
        <title>Evolutionary innovation and constraint leading to complex multicellularity in the Ascomycota.</title>
        <authorList>
            <person name="Cisse O."/>
            <person name="Nguyen A."/>
            <person name="Hewitt D.A."/>
            <person name="Jedd G."/>
            <person name="Stajich J.E."/>
        </authorList>
    </citation>
    <scope>NUCLEOTIDE SEQUENCE [LARGE SCALE GENOMIC DNA]</scope>
    <source>
        <strain evidence="1 2">DAH-3</strain>
    </source>
</reference>
<sequence length="150" mass="17079">MGNSQSASSQPYVVQNPRSYPIGLSSVLVEHLDSKKADISRGITLESHIQSRVHAELKRLELLESEAFERQASELSKINIENDSGLNSTILSNDIANLKKKLEKRPKLRELDGVNQVRENLVGCLKLHEHRPLECWKEVEDFKYGQIIFE</sequence>
<dbReference type="AlphaFoldDB" id="A0A1U7LVR6"/>
<keyword evidence="2" id="KW-1185">Reference proteome</keyword>